<dbReference type="EMBL" id="LR797021">
    <property type="protein sequence ID" value="CAB4181135.1"/>
    <property type="molecule type" value="Genomic_DNA"/>
</dbReference>
<evidence type="ECO:0000313" key="6">
    <source>
        <dbReference type="EMBL" id="CAB4222814.1"/>
    </source>
</evidence>
<proteinExistence type="predicted"/>
<evidence type="ECO:0000313" key="4">
    <source>
        <dbReference type="EMBL" id="CAB4190872.1"/>
    </source>
</evidence>
<dbReference type="EMBL" id="LR797518">
    <property type="protein sequence ID" value="CAB4222814.1"/>
    <property type="molecule type" value="Genomic_DNA"/>
</dbReference>
<dbReference type="EMBL" id="LR796860">
    <property type="protein sequence ID" value="CAB4170842.1"/>
    <property type="molecule type" value="Genomic_DNA"/>
</dbReference>
<evidence type="ECO:0000313" key="7">
    <source>
        <dbReference type="EMBL" id="CAB5227801.1"/>
    </source>
</evidence>
<evidence type="ECO:0000313" key="5">
    <source>
        <dbReference type="EMBL" id="CAB4211223.1"/>
    </source>
</evidence>
<dbReference type="Gene3D" id="2.60.120.620">
    <property type="entry name" value="q2cbj1_9rhob like domain"/>
    <property type="match status" value="1"/>
</dbReference>
<accession>A0A6J5T7H8</accession>
<protein>
    <submittedName>
        <fullName evidence="6">Uncharacterized protein</fullName>
    </submittedName>
</protein>
<evidence type="ECO:0000313" key="1">
    <source>
        <dbReference type="EMBL" id="CAB4170842.1"/>
    </source>
</evidence>
<reference evidence="6" key="1">
    <citation type="submission" date="2020-05" db="EMBL/GenBank/DDBJ databases">
        <authorList>
            <person name="Chiriac C."/>
            <person name="Salcher M."/>
            <person name="Ghai R."/>
            <person name="Kavagutti S V."/>
        </authorList>
    </citation>
    <scope>NUCLEOTIDE SEQUENCE</scope>
</reference>
<dbReference type="Pfam" id="PF13759">
    <property type="entry name" value="2OG-FeII_Oxy_5"/>
    <property type="match status" value="1"/>
</dbReference>
<name>A0A6J5T7H8_9CAUD</name>
<evidence type="ECO:0000313" key="2">
    <source>
        <dbReference type="EMBL" id="CAB4177161.1"/>
    </source>
</evidence>
<organism evidence="6">
    <name type="scientific">uncultured Caudovirales phage</name>
    <dbReference type="NCBI Taxonomy" id="2100421"/>
    <lineage>
        <taxon>Viruses</taxon>
        <taxon>Duplodnaviria</taxon>
        <taxon>Heunggongvirae</taxon>
        <taxon>Uroviricota</taxon>
        <taxon>Caudoviricetes</taxon>
        <taxon>Peduoviridae</taxon>
        <taxon>Maltschvirus</taxon>
        <taxon>Maltschvirus maltsch</taxon>
    </lineage>
</organism>
<dbReference type="EMBL" id="LR796945">
    <property type="protein sequence ID" value="CAB4177161.1"/>
    <property type="molecule type" value="Genomic_DNA"/>
</dbReference>
<sequence>MMCKAGQLNDVIEPTIAEPIEIKMDTMFHFPVVIYSTKAPQFLDTAKEVVNEALAAKKKEIKKLNEIYPLVMTDNLNSDPRMLDLANFIAQAAWDILDGQGYAMQNFNTYFTEFWCQEHHKHSAMEQHVHGYGSQIVGFYFIDVPKDSSRVLFHDPKAGKVQLNLPEKDMSQATAASNMINFEPKPGMCMFTNSWLAHSFTRHAASKPMRFIHFNVSVQPVAPTACSTSDVEVI</sequence>
<dbReference type="EMBL" id="LR798378">
    <property type="protein sequence ID" value="CAB5227801.1"/>
    <property type="molecule type" value="Genomic_DNA"/>
</dbReference>
<gene>
    <name evidence="3" type="ORF">UFOVP1065_10</name>
    <name evidence="4" type="ORF">UFOVP1198_212</name>
    <name evidence="5" type="ORF">UFOVP1418_204</name>
    <name evidence="7" type="ORF">UFOVP1524_179</name>
    <name evidence="6" type="ORF">UFOVP1651_179</name>
    <name evidence="1" type="ORF">UFOVP908_157</name>
    <name evidence="2" type="ORF">UFOVP990_212</name>
</gene>
<dbReference type="InterPro" id="IPR012668">
    <property type="entry name" value="CHP02466"/>
</dbReference>
<evidence type="ECO:0000313" key="3">
    <source>
        <dbReference type="EMBL" id="CAB4181135.1"/>
    </source>
</evidence>
<dbReference type="EMBL" id="LR797369">
    <property type="protein sequence ID" value="CAB4211223.1"/>
    <property type="molecule type" value="Genomic_DNA"/>
</dbReference>
<dbReference type="EMBL" id="LR797157">
    <property type="protein sequence ID" value="CAB4190872.1"/>
    <property type="molecule type" value="Genomic_DNA"/>
</dbReference>